<keyword evidence="4" id="KW-1185">Reference proteome</keyword>
<keyword evidence="2" id="KW-1133">Transmembrane helix</keyword>
<dbReference type="CDD" id="cd00093">
    <property type="entry name" value="HTH_XRE"/>
    <property type="match status" value="1"/>
</dbReference>
<evidence type="ECO:0000313" key="3">
    <source>
        <dbReference type="EMBL" id="REG00931.1"/>
    </source>
</evidence>
<evidence type="ECO:0000313" key="4">
    <source>
        <dbReference type="Proteomes" id="UP000256913"/>
    </source>
</evidence>
<dbReference type="RefSeq" id="WP_116072816.1">
    <property type="nucleotide sequence ID" value="NZ_BONB01000010.1"/>
</dbReference>
<evidence type="ECO:0000256" key="1">
    <source>
        <dbReference type="SAM" id="MobiDB-lite"/>
    </source>
</evidence>
<dbReference type="InterPro" id="IPR010982">
    <property type="entry name" value="Lambda_DNA-bd_dom_sf"/>
</dbReference>
<proteinExistence type="predicted"/>
<accession>A0A3E0A3Q5</accession>
<keyword evidence="2" id="KW-0472">Membrane</keyword>
<dbReference type="InterPro" id="IPR001387">
    <property type="entry name" value="Cro/C1-type_HTH"/>
</dbReference>
<name>A0A3E0A3Q5_9ACTN</name>
<dbReference type="GO" id="GO:0003677">
    <property type="term" value="F:DNA binding"/>
    <property type="evidence" value="ECO:0007669"/>
    <property type="project" value="InterPro"/>
</dbReference>
<feature type="region of interest" description="Disordered" evidence="1">
    <location>
        <begin position="97"/>
        <end position="121"/>
    </location>
</feature>
<dbReference type="EMBL" id="QUMQ01000001">
    <property type="protein sequence ID" value="REG00931.1"/>
    <property type="molecule type" value="Genomic_DNA"/>
</dbReference>
<dbReference type="OrthoDB" id="3406160at2"/>
<dbReference type="SUPFAM" id="SSF47413">
    <property type="entry name" value="lambda repressor-like DNA-binding domains"/>
    <property type="match status" value="1"/>
</dbReference>
<protein>
    <submittedName>
        <fullName evidence="3">Helix-turn-helix protein</fullName>
    </submittedName>
</protein>
<feature type="transmembrane region" description="Helical" evidence="2">
    <location>
        <begin position="226"/>
        <end position="249"/>
    </location>
</feature>
<dbReference type="Proteomes" id="UP000256913">
    <property type="component" value="Unassembled WGS sequence"/>
</dbReference>
<gene>
    <name evidence="3" type="ORF">DFJ67_6992</name>
</gene>
<reference evidence="3 4" key="1">
    <citation type="submission" date="2018-08" db="EMBL/GenBank/DDBJ databases">
        <title>Sequencing the genomes of 1000 actinobacteria strains.</title>
        <authorList>
            <person name="Klenk H.-P."/>
        </authorList>
    </citation>
    <scope>NUCLEOTIDE SEQUENCE [LARGE SCALE GENOMIC DNA]</scope>
    <source>
        <strain evidence="3 4">DSM 44099</strain>
    </source>
</reference>
<organism evidence="3 4">
    <name type="scientific">Asanoa ferruginea</name>
    <dbReference type="NCBI Taxonomy" id="53367"/>
    <lineage>
        <taxon>Bacteria</taxon>
        <taxon>Bacillati</taxon>
        <taxon>Actinomycetota</taxon>
        <taxon>Actinomycetes</taxon>
        <taxon>Micromonosporales</taxon>
        <taxon>Micromonosporaceae</taxon>
        <taxon>Asanoa</taxon>
    </lineage>
</organism>
<comment type="caution">
    <text evidence="3">The sequence shown here is derived from an EMBL/GenBank/DDBJ whole genome shotgun (WGS) entry which is preliminary data.</text>
</comment>
<dbReference type="Pfam" id="PF13560">
    <property type="entry name" value="HTH_31"/>
    <property type="match status" value="1"/>
</dbReference>
<dbReference type="AlphaFoldDB" id="A0A3E0A3Q5"/>
<keyword evidence="2" id="KW-0812">Transmembrane</keyword>
<evidence type="ECO:0000256" key="2">
    <source>
        <dbReference type="SAM" id="Phobius"/>
    </source>
</evidence>
<sequence>MAAPTLPEDENARRLKTVLLEDFAQDLGQLRKAAGLSYTQLAAHAFQSKTSLYNADHGKTFPTWEVTAAYLTACGEDDHQPWKRRWARVAVALGRRDRRPHRSRHANSADTLDRPPPDPNQATTVAHFIDSMSELRSWSGMTYRAIAVASECLPRRIPTSTLSDLLTHRVRLPDEPLLASFLIVCGLNHDDQQPWFTTAHRLRLGTSEPPATHHDGNQQWWTRRRIAIAALATAAAVALGGICGAQGWMPF</sequence>